<keyword evidence="4" id="KW-1185">Reference proteome</keyword>
<keyword evidence="1" id="KW-0472">Membrane</keyword>
<dbReference type="Gene3D" id="2.10.50.10">
    <property type="entry name" value="Tumor Necrosis Factor Receptor, subunit A, domain 2"/>
    <property type="match status" value="1"/>
</dbReference>
<dbReference type="SMART" id="SM00208">
    <property type="entry name" value="TNFR"/>
    <property type="match status" value="2"/>
</dbReference>
<evidence type="ECO:0000259" key="2">
    <source>
        <dbReference type="PROSITE" id="PS50050"/>
    </source>
</evidence>
<dbReference type="GO" id="GO:0050829">
    <property type="term" value="P:defense response to Gram-negative bacterium"/>
    <property type="evidence" value="ECO:0007669"/>
    <property type="project" value="TreeGrafter"/>
</dbReference>
<feature type="transmembrane region" description="Helical" evidence="1">
    <location>
        <begin position="149"/>
        <end position="168"/>
    </location>
</feature>
<protein>
    <submittedName>
        <fullName evidence="3">Membrane protein A21</fullName>
    </submittedName>
</protein>
<dbReference type="EMBL" id="FJ483970">
    <property type="protein sequence ID" value="AEV80807.1"/>
    <property type="molecule type" value="Genomic_DNA"/>
</dbReference>
<proteinExistence type="predicted"/>
<dbReference type="GO" id="GO:0050830">
    <property type="term" value="P:defense response to Gram-positive bacterium"/>
    <property type="evidence" value="ECO:0007669"/>
    <property type="project" value="TreeGrafter"/>
</dbReference>
<sequence>MLWILVVLTTARSTCKPDEYSTNNGECCPRCSPGYTVKTECSELTGTVCEPCPNGTYSLNGQLNCTACQTCKRTGMIVIKNCSTTHDALCACTTGYNCSQYINSSCTECVSNRYTSPQPGKIILGTSTTPPTYDKSTKNQVSGSKTASTVLWTTLVIVIVIIVICLGYRRQIHALVEDLLTSHGRIGTCRGHPGDGHAGVCC</sequence>
<dbReference type="Pfam" id="PF00020">
    <property type="entry name" value="TNFR_c6"/>
    <property type="match status" value="1"/>
</dbReference>
<dbReference type="GO" id="GO:0002720">
    <property type="term" value="P:positive regulation of cytokine production involved in immune response"/>
    <property type="evidence" value="ECO:0007669"/>
    <property type="project" value="TreeGrafter"/>
</dbReference>
<dbReference type="PROSITE" id="PS50050">
    <property type="entry name" value="TNFR_NGFR_2"/>
    <property type="match status" value="2"/>
</dbReference>
<feature type="domain" description="TNFR-Cys" evidence="2">
    <location>
        <begin position="51"/>
        <end position="90"/>
    </location>
</feature>
<dbReference type="RefSeq" id="YP_004940128.1">
    <property type="nucleotide sequence ID" value="NC_016447.1"/>
</dbReference>
<dbReference type="GeneID" id="11464174"/>
<gene>
    <name evidence="3" type="primary">A21</name>
</gene>
<dbReference type="Proteomes" id="UP000113968">
    <property type="component" value="Segment"/>
</dbReference>
<dbReference type="SUPFAM" id="SSF57586">
    <property type="entry name" value="TNF receptor-like"/>
    <property type="match status" value="2"/>
</dbReference>
<dbReference type="KEGG" id="vg:11464174"/>
<dbReference type="OrthoDB" id="28450at10239"/>
<reference evidence="3" key="1">
    <citation type="submission" date="2011-12" db="EMBL/GenBank/DDBJ databases">
        <title>Comparative genomics of primate cytomegaloviruses.</title>
        <authorList>
            <person name="Davison A.J."/>
            <person name="Holton M."/>
            <person name="Dolan A."/>
            <person name="Dargan D.J."/>
            <person name="Gatherer D."/>
            <person name="Hayward G.S."/>
        </authorList>
    </citation>
    <scope>NUCLEOTIDE SEQUENCE [LARGE SCALE GENOMIC DNA]</scope>
    <source>
        <strain evidence="3">S34E</strain>
    </source>
</reference>
<dbReference type="CDD" id="cd10582">
    <property type="entry name" value="TNFRSF14"/>
    <property type="match status" value="1"/>
</dbReference>
<dbReference type="PANTHER" id="PTHR46838:SF1">
    <property type="entry name" value="TUMOR NECROSIS FACTOR RECEPTOR SUPERFAMILY MEMBER 14"/>
    <property type="match status" value="1"/>
</dbReference>
<evidence type="ECO:0000313" key="4">
    <source>
        <dbReference type="Proteomes" id="UP000113968"/>
    </source>
</evidence>
<evidence type="ECO:0000313" key="3">
    <source>
        <dbReference type="EMBL" id="AEV80807.1"/>
    </source>
</evidence>
<accession>G8XUH7</accession>
<dbReference type="PANTHER" id="PTHR46838">
    <property type="entry name" value="TUMOR NECROSIS FACTOR RECEPTOR SUPERFAMILY MEMBER 14"/>
    <property type="match status" value="1"/>
</dbReference>
<evidence type="ECO:0000256" key="1">
    <source>
        <dbReference type="SAM" id="Phobius"/>
    </source>
</evidence>
<keyword evidence="1" id="KW-1133">Transmembrane helix</keyword>
<feature type="domain" description="TNFR-Cys" evidence="2">
    <location>
        <begin position="14"/>
        <end position="49"/>
    </location>
</feature>
<dbReference type="PROSITE" id="PS00652">
    <property type="entry name" value="TNFR_NGFR_1"/>
    <property type="match status" value="1"/>
</dbReference>
<dbReference type="InterPro" id="IPR034031">
    <property type="entry name" value="TNFRSF14/UL144_N"/>
</dbReference>
<dbReference type="InterPro" id="IPR001368">
    <property type="entry name" value="TNFR/NGFR_Cys_rich_reg"/>
</dbReference>
<name>G8XUH7_9BETA</name>
<organism evidence="3 4">
    <name type="scientific">Aotine betaherpesvirus 1</name>
    <dbReference type="NCBI Taxonomy" id="50290"/>
    <lineage>
        <taxon>Viruses</taxon>
        <taxon>Duplodnaviria</taxon>
        <taxon>Heunggongvirae</taxon>
        <taxon>Peploviricota</taxon>
        <taxon>Herviviricetes</taxon>
        <taxon>Herpesvirales</taxon>
        <taxon>Orthoherpesviridae</taxon>
        <taxon>Betaherpesvirinae</taxon>
        <taxon>Cytomegalovirus</taxon>
        <taxon>Cytomegalovirus aotinebeta1</taxon>
    </lineage>
</organism>
<keyword evidence="1" id="KW-0812">Transmembrane</keyword>